<evidence type="ECO:0000256" key="1">
    <source>
        <dbReference type="ARBA" id="ARBA00004123"/>
    </source>
</evidence>
<dbReference type="OrthoDB" id="5414694at2759"/>
<feature type="coiled-coil region" evidence="8">
    <location>
        <begin position="140"/>
        <end position="191"/>
    </location>
</feature>
<evidence type="ECO:0000256" key="3">
    <source>
        <dbReference type="ARBA" id="ARBA00023015"/>
    </source>
</evidence>
<name>A0A1S8BEK2_9PEZI</name>
<comment type="function">
    <text evidence="7">Component of the Mediator complex, a coactivator involved in the regulated transcription of nearly all RNA polymerase II-dependent genes. Mediator functions as a bridge to convey information from gene-specific regulatory proteins to the basal RNA polymerase II transcription machinery. Mediator is recruited to promoters by direct interactions with regulatory proteins and serves as a scaffold for the assembly of a functional preinitiation complex with RNA polymerase II and the general transcription factors.</text>
</comment>
<feature type="compositionally biased region" description="Low complexity" evidence="9">
    <location>
        <begin position="33"/>
        <end position="61"/>
    </location>
</feature>
<evidence type="ECO:0000256" key="8">
    <source>
        <dbReference type="SAM" id="Coils"/>
    </source>
</evidence>
<keyword evidence="5 7" id="KW-0804">Transcription</keyword>
<feature type="region of interest" description="Disordered" evidence="9">
    <location>
        <begin position="82"/>
        <end position="139"/>
    </location>
</feature>
<evidence type="ECO:0000256" key="4">
    <source>
        <dbReference type="ARBA" id="ARBA00023159"/>
    </source>
</evidence>
<feature type="compositionally biased region" description="Polar residues" evidence="9">
    <location>
        <begin position="7"/>
        <end position="17"/>
    </location>
</feature>
<dbReference type="GO" id="GO:0003712">
    <property type="term" value="F:transcription coregulator activity"/>
    <property type="evidence" value="ECO:0007669"/>
    <property type="project" value="InterPro"/>
</dbReference>
<reference evidence="10 11" key="1">
    <citation type="submission" date="2017-01" db="EMBL/GenBank/DDBJ databases">
        <title>Draft genome sequence of Diplodia seriata F98.1, a fungal species involved in grapevine trunk diseases.</title>
        <authorList>
            <person name="Robert-Siegwald G."/>
            <person name="Vallet J."/>
            <person name="Abou-Mansour E."/>
            <person name="Xu J."/>
            <person name="Rey P."/>
            <person name="Bertsch C."/>
            <person name="Rego C."/>
            <person name="Larignon P."/>
            <person name="Fontaine F."/>
            <person name="Lebrun M.-H."/>
        </authorList>
    </citation>
    <scope>NUCLEOTIDE SEQUENCE [LARGE SCALE GENOMIC DNA]</scope>
    <source>
        <strain evidence="10 11">F98.1</strain>
    </source>
</reference>
<accession>A0A1S8BEK2</accession>
<dbReference type="InterPro" id="IPR011425">
    <property type="entry name" value="Med9"/>
</dbReference>
<comment type="caution">
    <text evidence="10">The sequence shown here is derived from an EMBL/GenBank/DDBJ whole genome shotgun (WGS) entry which is preliminary data.</text>
</comment>
<dbReference type="GO" id="GO:0006357">
    <property type="term" value="P:regulation of transcription by RNA polymerase II"/>
    <property type="evidence" value="ECO:0007669"/>
    <property type="project" value="InterPro"/>
</dbReference>
<evidence type="ECO:0000313" key="10">
    <source>
        <dbReference type="EMBL" id="OMP85899.1"/>
    </source>
</evidence>
<comment type="subunit">
    <text evidence="7">Component of the Mediator complex.</text>
</comment>
<dbReference type="Pfam" id="PF07544">
    <property type="entry name" value="Med9"/>
    <property type="match status" value="1"/>
</dbReference>
<comment type="similarity">
    <text evidence="2 7">Belongs to the Mediator complex subunit 9 family.</text>
</comment>
<feature type="region of interest" description="Disordered" evidence="9">
    <location>
        <begin position="197"/>
        <end position="231"/>
    </location>
</feature>
<evidence type="ECO:0000313" key="11">
    <source>
        <dbReference type="Proteomes" id="UP000190776"/>
    </source>
</evidence>
<protein>
    <recommendedName>
        <fullName evidence="7">Mediator of RNA polymerase II transcription subunit 9</fullName>
    </recommendedName>
    <alternativeName>
        <fullName evidence="7">Mediator complex subunit 9</fullName>
    </alternativeName>
</protein>
<evidence type="ECO:0000256" key="7">
    <source>
        <dbReference type="RuleBase" id="RU364145"/>
    </source>
</evidence>
<dbReference type="Proteomes" id="UP000190776">
    <property type="component" value="Unassembled WGS sequence"/>
</dbReference>
<evidence type="ECO:0000256" key="9">
    <source>
        <dbReference type="SAM" id="MobiDB-lite"/>
    </source>
</evidence>
<keyword evidence="6 7" id="KW-0539">Nucleus</keyword>
<feature type="compositionally biased region" description="Gly residues" evidence="9">
    <location>
        <begin position="107"/>
        <end position="122"/>
    </location>
</feature>
<evidence type="ECO:0000256" key="2">
    <source>
        <dbReference type="ARBA" id="ARBA00008089"/>
    </source>
</evidence>
<keyword evidence="3 7" id="KW-0805">Transcription regulation</keyword>
<evidence type="ECO:0000256" key="5">
    <source>
        <dbReference type="ARBA" id="ARBA00023163"/>
    </source>
</evidence>
<evidence type="ECO:0000256" key="6">
    <source>
        <dbReference type="ARBA" id="ARBA00023242"/>
    </source>
</evidence>
<keyword evidence="8" id="KW-0175">Coiled coil</keyword>
<dbReference type="AlphaFoldDB" id="A0A1S8BEK2"/>
<keyword evidence="4 7" id="KW-0010">Activator</keyword>
<dbReference type="STRING" id="420778.A0A1S8BEK2"/>
<sequence>MAATGTPRLSSISTPATPANRGLSVAPAGGSQGATQLLSSSQQQQPQASAAAAPPLAPPATFDVLPHLHALLNRLLIQKPTDAAQQQQAGEEGGGKATAAGGEEGSKAGGGSGGAAAGGAGASAGASASSTDPDAQPLEIHQLAAAASALKVRLQKARQACGRLGDMDRTVDEQQEEIGELEERVSKLRTVLEDMGVGASSSTVAEARGPTAAGGGGDGSNEMVLRDVRPI</sequence>
<gene>
    <name evidence="7" type="primary">MED9</name>
    <name evidence="10" type="ORF">BK809_0002111</name>
</gene>
<dbReference type="EMBL" id="MSZU01000081">
    <property type="protein sequence ID" value="OMP85899.1"/>
    <property type="molecule type" value="Genomic_DNA"/>
</dbReference>
<proteinExistence type="inferred from homology"/>
<comment type="subcellular location">
    <subcellularLocation>
        <location evidence="1 7">Nucleus</location>
    </subcellularLocation>
</comment>
<organism evidence="10 11">
    <name type="scientific">Diplodia seriata</name>
    <dbReference type="NCBI Taxonomy" id="420778"/>
    <lineage>
        <taxon>Eukaryota</taxon>
        <taxon>Fungi</taxon>
        <taxon>Dikarya</taxon>
        <taxon>Ascomycota</taxon>
        <taxon>Pezizomycotina</taxon>
        <taxon>Dothideomycetes</taxon>
        <taxon>Dothideomycetes incertae sedis</taxon>
        <taxon>Botryosphaeriales</taxon>
        <taxon>Botryosphaeriaceae</taxon>
        <taxon>Diplodia</taxon>
    </lineage>
</organism>
<feature type="region of interest" description="Disordered" evidence="9">
    <location>
        <begin position="1"/>
        <end position="61"/>
    </location>
</feature>
<dbReference type="GO" id="GO:0016592">
    <property type="term" value="C:mediator complex"/>
    <property type="evidence" value="ECO:0007669"/>
    <property type="project" value="InterPro"/>
</dbReference>